<feature type="region of interest" description="Disordered" evidence="2">
    <location>
        <begin position="574"/>
        <end position="604"/>
    </location>
</feature>
<feature type="region of interest" description="Disordered" evidence="2">
    <location>
        <begin position="257"/>
        <end position="280"/>
    </location>
</feature>
<dbReference type="Proteomes" id="UP001165122">
    <property type="component" value="Unassembled WGS sequence"/>
</dbReference>
<sequence length="628" mass="69335">MSARQGPHTPLKPGWFSLSAKAKYIVSERNNGLHEFIKDQLLDKLRESEAREKANDAALKAHVAETEAVWEKFSSVIHDLNLEVENAQKEQKAQAEAARKFSSVINALKQEKEALKDKLKKPGAANAGTFADSSLAVNGKQNKDTSLNLPLCLKVERDANGEIRIDVASIEKDLDTTCLPVPPSATAKASQLLLNGGSIILKPLSLGRTSFTLTAQADLREVGQFDDVDGSPSHGAGLIENLKTEFASPDRKIRASADSKTMRSIKSTSSRVSAGSGTAKRGDSIKAGELLGEMVGQFYKRFEKEPVIDERRKKHICDLITDLVVLRQYWEGGEKMLKYRNASLASLTTSIVLQLMVMAMQNRKKGVRRILKKMAYVITGLKAPLDAYRVANGAEQEKDTELDPMTEMTYGKCMGMFAESIPGIVIQTSAIINDLNSGETVSMTAYLSLAVSILTTGFVSATLSYDWDTDPKKRAAMPNYYGYVPDSPRVTQFRHPNEVGGLYFTLNLFTPALDLALVLNLMVKDTFNELTTKLLLLVWGRVTVLSSGKRRSLSGSRMTGRRLYQGYIPMKKREGDEEATEMREEKKDAVVTDEEKQGGHRKSLIDTFINQKKNNKVAPEGVMKGNDI</sequence>
<evidence type="ECO:0000313" key="3">
    <source>
        <dbReference type="EMBL" id="GMI01778.1"/>
    </source>
</evidence>
<accession>A0A9W7F561</accession>
<reference evidence="4" key="1">
    <citation type="journal article" date="2023" name="Commun. Biol.">
        <title>Genome analysis of Parmales, the sister group of diatoms, reveals the evolutionary specialization of diatoms from phago-mixotrophs to photoautotrophs.</title>
        <authorList>
            <person name="Ban H."/>
            <person name="Sato S."/>
            <person name="Yoshikawa S."/>
            <person name="Yamada K."/>
            <person name="Nakamura Y."/>
            <person name="Ichinomiya M."/>
            <person name="Sato N."/>
            <person name="Blanc-Mathieu R."/>
            <person name="Endo H."/>
            <person name="Kuwata A."/>
            <person name="Ogata H."/>
        </authorList>
    </citation>
    <scope>NUCLEOTIDE SEQUENCE [LARGE SCALE GENOMIC DNA]</scope>
    <source>
        <strain evidence="4">NIES 3700</strain>
    </source>
</reference>
<keyword evidence="4" id="KW-1185">Reference proteome</keyword>
<evidence type="ECO:0000256" key="1">
    <source>
        <dbReference type="SAM" id="Coils"/>
    </source>
</evidence>
<name>A0A9W7F561_9STRA</name>
<gene>
    <name evidence="3" type="ORF">TrLO_g3128</name>
</gene>
<keyword evidence="1" id="KW-0175">Coiled coil</keyword>
<evidence type="ECO:0000256" key="2">
    <source>
        <dbReference type="SAM" id="MobiDB-lite"/>
    </source>
</evidence>
<dbReference type="AlphaFoldDB" id="A0A9W7F561"/>
<protein>
    <submittedName>
        <fullName evidence="3">Uncharacterized protein</fullName>
    </submittedName>
</protein>
<feature type="compositionally biased region" description="Basic and acidic residues" evidence="2">
    <location>
        <begin position="574"/>
        <end position="598"/>
    </location>
</feature>
<proteinExistence type="predicted"/>
<comment type="caution">
    <text evidence="3">The sequence shown here is derived from an EMBL/GenBank/DDBJ whole genome shotgun (WGS) entry which is preliminary data.</text>
</comment>
<feature type="compositionally biased region" description="Polar residues" evidence="2">
    <location>
        <begin position="262"/>
        <end position="276"/>
    </location>
</feature>
<dbReference type="EMBL" id="BRXW01000037">
    <property type="protein sequence ID" value="GMI01778.1"/>
    <property type="molecule type" value="Genomic_DNA"/>
</dbReference>
<organism evidence="3 4">
    <name type="scientific">Triparma laevis f. longispina</name>
    <dbReference type="NCBI Taxonomy" id="1714387"/>
    <lineage>
        <taxon>Eukaryota</taxon>
        <taxon>Sar</taxon>
        <taxon>Stramenopiles</taxon>
        <taxon>Ochrophyta</taxon>
        <taxon>Bolidophyceae</taxon>
        <taxon>Parmales</taxon>
        <taxon>Triparmaceae</taxon>
        <taxon>Triparma</taxon>
    </lineage>
</organism>
<evidence type="ECO:0000313" key="4">
    <source>
        <dbReference type="Proteomes" id="UP001165122"/>
    </source>
</evidence>
<feature type="coiled-coil region" evidence="1">
    <location>
        <begin position="77"/>
        <end position="118"/>
    </location>
</feature>